<dbReference type="PANTHER" id="PTHR43138">
    <property type="entry name" value="ACETYLTRANSFERASE, GNAT FAMILY"/>
    <property type="match status" value="1"/>
</dbReference>
<dbReference type="OrthoDB" id="10264707at2759"/>
<dbReference type="GO" id="GO:0005634">
    <property type="term" value="C:nucleus"/>
    <property type="evidence" value="ECO:0007669"/>
    <property type="project" value="TreeGrafter"/>
</dbReference>
<dbReference type="Proteomes" id="UP000184383">
    <property type="component" value="Unassembled WGS sequence"/>
</dbReference>
<dbReference type="InterPro" id="IPR052742">
    <property type="entry name" value="Mito_N-acetyltransferase"/>
</dbReference>
<gene>
    <name evidence="3" type="ORF">ASPWEDRAFT_719999</name>
</gene>
<sequence>MPALLEDPSTKNPPPSSALQSAPLLQPRHATLKDGNPVTLYPIAHGSQSIPQDLVKLLHGEFSAEIESGSTYPMEEPMSLDKFADYWFGTFAVVALLGEEEEIREGRKWEEDCLGTFYIKPNYPGRCSHICNAGFFTTPAARNRGVGIVMGETYLDFAPKLGYKSSVFNLVFENNVASIKIWEKLGFKTIGRVPECGRLANSDKLVDALIIGRKFDS</sequence>
<accession>A0A1L9R6T3</accession>
<dbReference type="InterPro" id="IPR016181">
    <property type="entry name" value="Acyl_CoA_acyltransferase"/>
</dbReference>
<feature type="domain" description="N-acetyltransferase" evidence="2">
    <location>
        <begin position="70"/>
        <end position="216"/>
    </location>
</feature>
<keyword evidence="4" id="KW-1185">Reference proteome</keyword>
<reference evidence="4" key="1">
    <citation type="journal article" date="2017" name="Genome Biol.">
        <title>Comparative genomics reveals high biological diversity and specific adaptations in the industrially and medically important fungal genus Aspergillus.</title>
        <authorList>
            <person name="de Vries R.P."/>
            <person name="Riley R."/>
            <person name="Wiebenga A."/>
            <person name="Aguilar-Osorio G."/>
            <person name="Amillis S."/>
            <person name="Uchima C.A."/>
            <person name="Anderluh G."/>
            <person name="Asadollahi M."/>
            <person name="Askin M."/>
            <person name="Barry K."/>
            <person name="Battaglia E."/>
            <person name="Bayram O."/>
            <person name="Benocci T."/>
            <person name="Braus-Stromeyer S.A."/>
            <person name="Caldana C."/>
            <person name="Canovas D."/>
            <person name="Cerqueira G.C."/>
            <person name="Chen F."/>
            <person name="Chen W."/>
            <person name="Choi C."/>
            <person name="Clum A."/>
            <person name="Dos Santos R.A."/>
            <person name="Damasio A.R."/>
            <person name="Diallinas G."/>
            <person name="Emri T."/>
            <person name="Fekete E."/>
            <person name="Flipphi M."/>
            <person name="Freyberg S."/>
            <person name="Gallo A."/>
            <person name="Gournas C."/>
            <person name="Habgood R."/>
            <person name="Hainaut M."/>
            <person name="Harispe M.L."/>
            <person name="Henrissat B."/>
            <person name="Hilden K.S."/>
            <person name="Hope R."/>
            <person name="Hossain A."/>
            <person name="Karabika E."/>
            <person name="Karaffa L."/>
            <person name="Karanyi Z."/>
            <person name="Krasevec N."/>
            <person name="Kuo A."/>
            <person name="Kusch H."/>
            <person name="LaButti K."/>
            <person name="Lagendijk E.L."/>
            <person name="Lapidus A."/>
            <person name="Levasseur A."/>
            <person name="Lindquist E."/>
            <person name="Lipzen A."/>
            <person name="Logrieco A.F."/>
            <person name="MacCabe A."/>
            <person name="Maekelae M.R."/>
            <person name="Malavazi I."/>
            <person name="Melin P."/>
            <person name="Meyer V."/>
            <person name="Mielnichuk N."/>
            <person name="Miskei M."/>
            <person name="Molnar A.P."/>
            <person name="Mule G."/>
            <person name="Ngan C.Y."/>
            <person name="Orejas M."/>
            <person name="Orosz E."/>
            <person name="Ouedraogo J.P."/>
            <person name="Overkamp K.M."/>
            <person name="Park H.-S."/>
            <person name="Perrone G."/>
            <person name="Piumi F."/>
            <person name="Punt P.J."/>
            <person name="Ram A.F."/>
            <person name="Ramon A."/>
            <person name="Rauscher S."/>
            <person name="Record E."/>
            <person name="Riano-Pachon D.M."/>
            <person name="Robert V."/>
            <person name="Roehrig J."/>
            <person name="Ruller R."/>
            <person name="Salamov A."/>
            <person name="Salih N.S."/>
            <person name="Samson R.A."/>
            <person name="Sandor E."/>
            <person name="Sanguinetti M."/>
            <person name="Schuetze T."/>
            <person name="Sepcic K."/>
            <person name="Shelest E."/>
            <person name="Sherlock G."/>
            <person name="Sophianopoulou V."/>
            <person name="Squina F.M."/>
            <person name="Sun H."/>
            <person name="Susca A."/>
            <person name="Todd R.B."/>
            <person name="Tsang A."/>
            <person name="Unkles S.E."/>
            <person name="van de Wiele N."/>
            <person name="van Rossen-Uffink D."/>
            <person name="Oliveira J.V."/>
            <person name="Vesth T.C."/>
            <person name="Visser J."/>
            <person name="Yu J.-H."/>
            <person name="Zhou M."/>
            <person name="Andersen M.R."/>
            <person name="Archer D.B."/>
            <person name="Baker S.E."/>
            <person name="Benoit I."/>
            <person name="Brakhage A.A."/>
            <person name="Braus G.H."/>
            <person name="Fischer R."/>
            <person name="Frisvad J.C."/>
            <person name="Goldman G.H."/>
            <person name="Houbraken J."/>
            <person name="Oakley B."/>
            <person name="Pocsi I."/>
            <person name="Scazzocchio C."/>
            <person name="Seiboth B."/>
            <person name="vanKuyk P.A."/>
            <person name="Wortman J."/>
            <person name="Dyer P.S."/>
            <person name="Grigoriev I.V."/>
        </authorList>
    </citation>
    <scope>NUCLEOTIDE SEQUENCE [LARGE SCALE GENOMIC DNA]</scope>
    <source>
        <strain evidence="4">DTO 134E9</strain>
    </source>
</reference>
<dbReference type="PROSITE" id="PS51186">
    <property type="entry name" value="GNAT"/>
    <property type="match status" value="1"/>
</dbReference>
<dbReference type="Pfam" id="PF00583">
    <property type="entry name" value="Acetyltransf_1"/>
    <property type="match status" value="1"/>
</dbReference>
<protein>
    <recommendedName>
        <fullName evidence="2">N-acetyltransferase domain-containing protein</fullName>
    </recommendedName>
</protein>
<dbReference type="VEuPathDB" id="FungiDB:ASPWEDRAFT_719999"/>
<proteinExistence type="predicted"/>
<dbReference type="RefSeq" id="XP_040684291.1">
    <property type="nucleotide sequence ID" value="XM_040839223.1"/>
</dbReference>
<dbReference type="SUPFAM" id="SSF55729">
    <property type="entry name" value="Acyl-CoA N-acyltransferases (Nat)"/>
    <property type="match status" value="1"/>
</dbReference>
<dbReference type="EMBL" id="KV878217">
    <property type="protein sequence ID" value="OJJ30614.1"/>
    <property type="molecule type" value="Genomic_DNA"/>
</dbReference>
<name>A0A1L9R6T3_ASPWE</name>
<evidence type="ECO:0000259" key="2">
    <source>
        <dbReference type="PROSITE" id="PS51186"/>
    </source>
</evidence>
<evidence type="ECO:0000256" key="1">
    <source>
        <dbReference type="SAM" id="MobiDB-lite"/>
    </source>
</evidence>
<dbReference type="AlphaFoldDB" id="A0A1L9R6T3"/>
<dbReference type="PANTHER" id="PTHR43138:SF1">
    <property type="entry name" value="N-ACETYLTRANSFERASE ACA1"/>
    <property type="match status" value="1"/>
</dbReference>
<dbReference type="GeneID" id="63755071"/>
<dbReference type="GO" id="GO:0016747">
    <property type="term" value="F:acyltransferase activity, transferring groups other than amino-acyl groups"/>
    <property type="evidence" value="ECO:0007669"/>
    <property type="project" value="InterPro"/>
</dbReference>
<organism evidence="3 4">
    <name type="scientific">Aspergillus wentii DTO 134E9</name>
    <dbReference type="NCBI Taxonomy" id="1073089"/>
    <lineage>
        <taxon>Eukaryota</taxon>
        <taxon>Fungi</taxon>
        <taxon>Dikarya</taxon>
        <taxon>Ascomycota</taxon>
        <taxon>Pezizomycotina</taxon>
        <taxon>Eurotiomycetes</taxon>
        <taxon>Eurotiomycetidae</taxon>
        <taxon>Eurotiales</taxon>
        <taxon>Aspergillaceae</taxon>
        <taxon>Aspergillus</taxon>
        <taxon>Aspergillus subgen. Cremei</taxon>
    </lineage>
</organism>
<feature type="region of interest" description="Disordered" evidence="1">
    <location>
        <begin position="1"/>
        <end position="21"/>
    </location>
</feature>
<evidence type="ECO:0000313" key="3">
    <source>
        <dbReference type="EMBL" id="OJJ30614.1"/>
    </source>
</evidence>
<dbReference type="Gene3D" id="3.40.630.30">
    <property type="match status" value="1"/>
</dbReference>
<evidence type="ECO:0000313" key="4">
    <source>
        <dbReference type="Proteomes" id="UP000184383"/>
    </source>
</evidence>
<dbReference type="InterPro" id="IPR000182">
    <property type="entry name" value="GNAT_dom"/>
</dbReference>
<dbReference type="STRING" id="1073089.A0A1L9R6T3"/>